<organism evidence="1">
    <name type="scientific">marine sediment metagenome</name>
    <dbReference type="NCBI Taxonomy" id="412755"/>
    <lineage>
        <taxon>unclassified sequences</taxon>
        <taxon>metagenomes</taxon>
        <taxon>ecological metagenomes</taxon>
    </lineage>
</organism>
<protein>
    <submittedName>
        <fullName evidence="1">Uncharacterized protein</fullName>
    </submittedName>
</protein>
<proteinExistence type="predicted"/>
<name>X1K0Z1_9ZZZZ</name>
<gene>
    <name evidence="1" type="ORF">S03H2_69865</name>
</gene>
<feature type="non-terminal residue" evidence="1">
    <location>
        <position position="39"/>
    </location>
</feature>
<evidence type="ECO:0000313" key="1">
    <source>
        <dbReference type="EMBL" id="GAI00682.1"/>
    </source>
</evidence>
<sequence>MSSEKEKEIDMDSIPLLDYLKQAIPVEELRDFSSVRRIG</sequence>
<dbReference type="AlphaFoldDB" id="X1K0Z1"/>
<comment type="caution">
    <text evidence="1">The sequence shown here is derived from an EMBL/GenBank/DDBJ whole genome shotgun (WGS) entry which is preliminary data.</text>
</comment>
<dbReference type="EMBL" id="BARU01046267">
    <property type="protein sequence ID" value="GAI00682.1"/>
    <property type="molecule type" value="Genomic_DNA"/>
</dbReference>
<reference evidence="1" key="1">
    <citation type="journal article" date="2014" name="Front. Microbiol.">
        <title>High frequency of phylogenetically diverse reductive dehalogenase-homologous genes in deep subseafloor sedimentary metagenomes.</title>
        <authorList>
            <person name="Kawai M."/>
            <person name="Futagami T."/>
            <person name="Toyoda A."/>
            <person name="Takaki Y."/>
            <person name="Nishi S."/>
            <person name="Hori S."/>
            <person name="Arai W."/>
            <person name="Tsubouchi T."/>
            <person name="Morono Y."/>
            <person name="Uchiyama I."/>
            <person name="Ito T."/>
            <person name="Fujiyama A."/>
            <person name="Inagaki F."/>
            <person name="Takami H."/>
        </authorList>
    </citation>
    <scope>NUCLEOTIDE SEQUENCE</scope>
    <source>
        <strain evidence="1">Expedition CK06-06</strain>
    </source>
</reference>
<accession>X1K0Z1</accession>